<dbReference type="AlphaFoldDB" id="A0A0Q9YKY9"/>
<accession>A0A0Q9YKY9</accession>
<dbReference type="EMBL" id="LKHV02000001">
    <property type="protein sequence ID" value="MCS5708676.1"/>
    <property type="molecule type" value="Genomic_DNA"/>
</dbReference>
<keyword evidence="5" id="KW-1185">Reference proteome</keyword>
<feature type="transmembrane region" description="Helical" evidence="2">
    <location>
        <begin position="631"/>
        <end position="657"/>
    </location>
</feature>
<reference evidence="4" key="2">
    <citation type="journal article" date="2016" name="Genome Announc.">
        <title>Draft Genome Sequences of Two Novel Amoeba-Resistant Intranuclear Bacteria, 'Candidatus Berkiella cookevillensis' and 'Candidatus Berkiella aquae'.</title>
        <authorList>
            <person name="Mehari Y.T."/>
            <person name="Arivett B.A."/>
            <person name="Farone A.L."/>
            <person name="Gunderson J.H."/>
            <person name="Farone M.B."/>
        </authorList>
    </citation>
    <scope>NUCLEOTIDE SEQUENCE</scope>
    <source>
        <strain evidence="4">CC99</strain>
    </source>
</reference>
<organism evidence="3">
    <name type="scientific">Candidatus Berkiella cookevillensis</name>
    <dbReference type="NCBI Taxonomy" id="437022"/>
    <lineage>
        <taxon>Bacteria</taxon>
        <taxon>Pseudomonadati</taxon>
        <taxon>Pseudomonadota</taxon>
        <taxon>Gammaproteobacteria</taxon>
        <taxon>Candidatus Berkiellales</taxon>
        <taxon>Candidatus Berkiellaceae</taxon>
        <taxon>Candidatus Berkiella</taxon>
    </lineage>
</organism>
<proteinExistence type="predicted"/>
<protein>
    <submittedName>
        <fullName evidence="3">Uncharacterized protein</fullName>
    </submittedName>
</protein>
<evidence type="ECO:0000313" key="5">
    <source>
        <dbReference type="Proteomes" id="UP000051494"/>
    </source>
</evidence>
<feature type="transmembrane region" description="Helical" evidence="2">
    <location>
        <begin position="601"/>
        <end position="625"/>
    </location>
</feature>
<keyword evidence="2" id="KW-1133">Transmembrane helix</keyword>
<feature type="transmembrane region" description="Helical" evidence="2">
    <location>
        <begin position="103"/>
        <end position="122"/>
    </location>
</feature>
<feature type="transmembrane region" description="Helical" evidence="2">
    <location>
        <begin position="73"/>
        <end position="97"/>
    </location>
</feature>
<feature type="compositionally biased region" description="Basic and acidic residues" evidence="1">
    <location>
        <begin position="772"/>
        <end position="786"/>
    </location>
</feature>
<evidence type="ECO:0000256" key="2">
    <source>
        <dbReference type="SAM" id="Phobius"/>
    </source>
</evidence>
<feature type="region of interest" description="Disordered" evidence="1">
    <location>
        <begin position="772"/>
        <end position="792"/>
    </location>
</feature>
<reference evidence="4" key="3">
    <citation type="submission" date="2021-06" db="EMBL/GenBank/DDBJ databases">
        <title>Genomic Description and Analysis of Intracellular Bacteria, Candidatus Berkiella cookevillensis and Candidatus Berkiella aquae.</title>
        <authorList>
            <person name="Kidane D.T."/>
            <person name="Mehari Y.T."/>
            <person name="Rice F.C."/>
            <person name="Arivett B.A."/>
            <person name="Farone A.L."/>
            <person name="Berk S.G."/>
            <person name="Farone M.B."/>
        </authorList>
    </citation>
    <scope>NUCLEOTIDE SEQUENCE</scope>
    <source>
        <strain evidence="4">CC99</strain>
    </source>
</reference>
<sequence length="792" mass="88593">MPKHTQASSGPSFKKTNLLLASAWDNIAERKIIDGLKDLAAVGGNAIASTAMGVTNFIKNKMNTNNMTAAQKILPFTLIAISVPVTVAAMVVTVAGLSTIAPPFMLAASVAAVVRSTGILLVDKKSLDNLNKQLITQDKLFKRIDKSKKLSDEQKHVVRNYIDLPEKIYYQLYALRQHVIENPDLSTEQKNKLIRTVNEQIENFHKGEISAIDFTAINAELKLSEKASPEIQKRISNINADLSHYKQAKDEYPKLPISSDLKSKVKHFKATHEHIYAQDLSPNTKQKMLALIEKPKMSRDDLKEVYAQMANHFVNTHSETQRAALDKTLIDYIKDSNPNIDAKQAQALAQHLSLPREIFYEVKKIHDNLLPEKQEAFRREVMDNIKKNPESLNELVPTGILAFMRENQINSADFKESFDKISMLGEKVKQLGIVVTDAKASDQKEEQQSAFLAQHRVIPKVELPTEAVTLLNQHRNAALIDYIQTGGINVESPNVSNTKFMQPRTMMDGKAGKYLYEKVGKHVEAHIKDKITSPFENMAVKAKTKLMEKYYGKEKAVEIMATKKSKSQARAEFRDQFSDAHTFLRKAEERNFLKKAVPRDLLNVGLSAINVLVTGVSTIVLPVAFSPGAPAAVGVGIGLGVVSAGLTTAAVTNSAVLMAQHERSMDKTHSANEKAVRVTTPDMRKEVRLNEQLHKIQDKKDQKRHAKEEKKQEKAQEKQAKALKDLEKTEQRQGQAEEKKQPSAETSTVEVAGQTHRAPLIFHDLRATHRPVIEELKTAHKDETRRVKPGSR</sequence>
<name>A0A0Q9YKY9_9GAMM</name>
<reference evidence="3" key="1">
    <citation type="submission" date="2015-09" db="EMBL/GenBank/DDBJ databases">
        <title>Draft Genome Sequences of Two Novel Amoeba-resistant Intranuclear Bacteria, Candidatus Berkiella cookevillensis and Candidatus Berkiella aquae.</title>
        <authorList>
            <person name="Mehari Y.T."/>
            <person name="Arivett B.A."/>
            <person name="Farone A.L."/>
            <person name="Gunderson J.H."/>
            <person name="Farone M.B."/>
        </authorList>
    </citation>
    <scope>NUCLEOTIDE SEQUENCE [LARGE SCALE GENOMIC DNA]</scope>
    <source>
        <strain evidence="3">CC99</strain>
    </source>
</reference>
<comment type="caution">
    <text evidence="3">The sequence shown here is derived from an EMBL/GenBank/DDBJ whole genome shotgun (WGS) entry which is preliminary data.</text>
</comment>
<keyword evidence="2" id="KW-0812">Transmembrane</keyword>
<gene>
    <name evidence="4" type="ORF">CC99x_007115</name>
    <name evidence="3" type="ORF">CC99x_01684</name>
</gene>
<dbReference type="RefSeq" id="WP_057624771.1">
    <property type="nucleotide sequence ID" value="NZ_LKHV02000001.1"/>
</dbReference>
<feature type="region of interest" description="Disordered" evidence="1">
    <location>
        <begin position="662"/>
        <end position="757"/>
    </location>
</feature>
<evidence type="ECO:0000313" key="3">
    <source>
        <dbReference type="EMBL" id="KRG18242.1"/>
    </source>
</evidence>
<evidence type="ECO:0000313" key="4">
    <source>
        <dbReference type="EMBL" id="MCS5708676.1"/>
    </source>
</evidence>
<dbReference type="OrthoDB" id="5660645at2"/>
<feature type="compositionally biased region" description="Basic and acidic residues" evidence="1">
    <location>
        <begin position="662"/>
        <end position="742"/>
    </location>
</feature>
<dbReference type="EMBL" id="LKHV01000008">
    <property type="protein sequence ID" value="KRG18242.1"/>
    <property type="molecule type" value="Genomic_DNA"/>
</dbReference>
<dbReference type="Proteomes" id="UP000051494">
    <property type="component" value="Unassembled WGS sequence"/>
</dbReference>
<evidence type="ECO:0000256" key="1">
    <source>
        <dbReference type="SAM" id="MobiDB-lite"/>
    </source>
</evidence>
<keyword evidence="2" id="KW-0472">Membrane</keyword>